<dbReference type="PANTHER" id="PTHR31635:SF196">
    <property type="entry name" value="REVERSE TRANSCRIPTASE DOMAIN-CONTAINING PROTEIN-RELATED"/>
    <property type="match status" value="1"/>
</dbReference>
<dbReference type="SUPFAM" id="SSF56219">
    <property type="entry name" value="DNase I-like"/>
    <property type="match status" value="1"/>
</dbReference>
<dbReference type="Pfam" id="PF13456">
    <property type="entry name" value="RVT_3"/>
    <property type="match status" value="1"/>
</dbReference>
<dbReference type="InterPro" id="IPR036397">
    <property type="entry name" value="RNaseH_sf"/>
</dbReference>
<dbReference type="CDD" id="cd01650">
    <property type="entry name" value="RT_nLTR_like"/>
    <property type="match status" value="1"/>
</dbReference>
<dbReference type="EMBL" id="DF973560">
    <property type="protein sequence ID" value="GAU34564.1"/>
    <property type="molecule type" value="Genomic_DNA"/>
</dbReference>
<dbReference type="GO" id="GO:0003676">
    <property type="term" value="F:nucleic acid binding"/>
    <property type="evidence" value="ECO:0007669"/>
    <property type="project" value="InterPro"/>
</dbReference>
<proteinExistence type="predicted"/>
<evidence type="ECO:0000313" key="3">
    <source>
        <dbReference type="EMBL" id="GAU34564.1"/>
    </source>
</evidence>
<dbReference type="InterPro" id="IPR002156">
    <property type="entry name" value="RNaseH_domain"/>
</dbReference>
<feature type="domain" description="Reverse transcriptase" evidence="1">
    <location>
        <begin position="528"/>
        <end position="627"/>
    </location>
</feature>
<dbReference type="CDD" id="cd06222">
    <property type="entry name" value="RNase_H_like"/>
    <property type="match status" value="1"/>
</dbReference>
<evidence type="ECO:0008006" key="5">
    <source>
        <dbReference type="Google" id="ProtNLM"/>
    </source>
</evidence>
<feature type="domain" description="RNase H type-1" evidence="2">
    <location>
        <begin position="697"/>
        <end position="800"/>
    </location>
</feature>
<dbReference type="SUPFAM" id="SSF56672">
    <property type="entry name" value="DNA/RNA polymerases"/>
    <property type="match status" value="1"/>
</dbReference>
<evidence type="ECO:0000259" key="1">
    <source>
        <dbReference type="Pfam" id="PF00078"/>
    </source>
</evidence>
<protein>
    <recommendedName>
        <fullName evidence="5">Reverse transcriptase domain-containing protein</fullName>
    </recommendedName>
</protein>
<name>A0A2Z6MPP8_TRISU</name>
<dbReference type="PANTHER" id="PTHR31635">
    <property type="entry name" value="REVERSE TRANSCRIPTASE DOMAIN-CONTAINING PROTEIN-RELATED"/>
    <property type="match status" value="1"/>
</dbReference>
<dbReference type="OrthoDB" id="1433777at2759"/>
<dbReference type="InterPro" id="IPR043502">
    <property type="entry name" value="DNA/RNA_pol_sf"/>
</dbReference>
<keyword evidence="4" id="KW-1185">Reference proteome</keyword>
<dbReference type="InterPro" id="IPR000477">
    <property type="entry name" value="RT_dom"/>
</dbReference>
<gene>
    <name evidence="3" type="ORF">TSUD_29100</name>
</gene>
<sequence>MDNAADQDPIILGNPGIFRNSWLIVKPWDRETYPRTLDFDHALVWIQLWGLPPHCKTKAMGKHLGSLMGEVKASEFYEYPGKKMIIKIKVAINVHQPLPSGIHVANPTDGTCWVDFSIDHGNYGPFGTLVTFYTIWKEKDGAKGQIISTSPIEKYRSNQAKRLKMATSNIQHRHFSTNGRPYVPGQPTAMKLLSWNCQRLGNPKTVRALQKLIANNHSDIIFLMETKLQNLTTKVKAKFAATYNLHAINCTINGDKGLFKGDIFTWNNRQQGVQFIKSRLDRFLANTKQTIPKLKPIIYEQAWTRDEQHYQMVKDSWAKDMGSIHQKLRTTLMTLHRWGNKRYGIIPKRIKTIKEELGEEMWWAQRSRALWLQHGDKNTNYFHTKANLRRRRNKIESIMDAQGLIHHEKDKIEQVFLEHFKNLFISKGTYNITETVVVVKGKITTDTHIDLGESFTRAEVLQAVTDLKALTAPGPDGLPALFYHTYWETLCDEITNMVLELLNNNGDPSHYNSTFICLIPKIHFPSSPSDYRHISLCNVSLKIITKTLANRIEKILLDVISPNQSAFIQGRLITNNTLIAYEVFHYFKHTTRQTGYVGIKTDMDKAYDRVEWDFLAAILTTMGIPTTMGKILPPNDVFQLALAQLQEYQKLNLQNRNFLQAPKIVSSSHNTGWSPSPRGILKINVDAHLISDGHWFSGLILRRSYGSTVGAATRSHLTLESANFGEAIGINDAMDLVEKYQITDVIFESDCQVVVNSVKKRLEVRKPWGSIVRRCVKFLSEISWVSRKKNQTAHELAKWAETEPNKE</sequence>
<dbReference type="Gene3D" id="3.60.10.10">
    <property type="entry name" value="Endonuclease/exonuclease/phosphatase"/>
    <property type="match status" value="1"/>
</dbReference>
<dbReference type="InterPro" id="IPR036691">
    <property type="entry name" value="Endo/exonu/phosph_ase_sf"/>
</dbReference>
<dbReference type="Gene3D" id="3.30.420.10">
    <property type="entry name" value="Ribonuclease H-like superfamily/Ribonuclease H"/>
    <property type="match status" value="1"/>
</dbReference>
<dbReference type="Proteomes" id="UP000242715">
    <property type="component" value="Unassembled WGS sequence"/>
</dbReference>
<accession>A0A2Z6MPP8</accession>
<evidence type="ECO:0000313" key="4">
    <source>
        <dbReference type="Proteomes" id="UP000242715"/>
    </source>
</evidence>
<dbReference type="Pfam" id="PF00078">
    <property type="entry name" value="RVT_1"/>
    <property type="match status" value="1"/>
</dbReference>
<dbReference type="InterPro" id="IPR012337">
    <property type="entry name" value="RNaseH-like_sf"/>
</dbReference>
<dbReference type="GO" id="GO:0004523">
    <property type="term" value="F:RNA-DNA hybrid ribonuclease activity"/>
    <property type="evidence" value="ECO:0007669"/>
    <property type="project" value="InterPro"/>
</dbReference>
<reference evidence="4" key="1">
    <citation type="journal article" date="2017" name="Front. Plant Sci.">
        <title>Climate Clever Clovers: New Paradigm to Reduce the Environmental Footprint of Ruminants by Breeding Low Methanogenic Forages Utilizing Haplotype Variation.</title>
        <authorList>
            <person name="Kaur P."/>
            <person name="Appels R."/>
            <person name="Bayer P.E."/>
            <person name="Keeble-Gagnere G."/>
            <person name="Wang J."/>
            <person name="Hirakawa H."/>
            <person name="Shirasawa K."/>
            <person name="Vercoe P."/>
            <person name="Stefanova K."/>
            <person name="Durmic Z."/>
            <person name="Nichols P."/>
            <person name="Revell C."/>
            <person name="Isobe S.N."/>
            <person name="Edwards D."/>
            <person name="Erskine W."/>
        </authorList>
    </citation>
    <scope>NUCLEOTIDE SEQUENCE [LARGE SCALE GENOMIC DNA]</scope>
    <source>
        <strain evidence="4">cv. Daliak</strain>
    </source>
</reference>
<dbReference type="AlphaFoldDB" id="A0A2Z6MPP8"/>
<dbReference type="InterPro" id="IPR044730">
    <property type="entry name" value="RNase_H-like_dom_plant"/>
</dbReference>
<dbReference type="SUPFAM" id="SSF53098">
    <property type="entry name" value="Ribonuclease H-like"/>
    <property type="match status" value="1"/>
</dbReference>
<organism evidence="3 4">
    <name type="scientific">Trifolium subterraneum</name>
    <name type="common">Subterranean clover</name>
    <dbReference type="NCBI Taxonomy" id="3900"/>
    <lineage>
        <taxon>Eukaryota</taxon>
        <taxon>Viridiplantae</taxon>
        <taxon>Streptophyta</taxon>
        <taxon>Embryophyta</taxon>
        <taxon>Tracheophyta</taxon>
        <taxon>Spermatophyta</taxon>
        <taxon>Magnoliopsida</taxon>
        <taxon>eudicotyledons</taxon>
        <taxon>Gunneridae</taxon>
        <taxon>Pentapetalae</taxon>
        <taxon>rosids</taxon>
        <taxon>fabids</taxon>
        <taxon>Fabales</taxon>
        <taxon>Fabaceae</taxon>
        <taxon>Papilionoideae</taxon>
        <taxon>50 kb inversion clade</taxon>
        <taxon>NPAAA clade</taxon>
        <taxon>Hologalegina</taxon>
        <taxon>IRL clade</taxon>
        <taxon>Trifolieae</taxon>
        <taxon>Trifolium</taxon>
    </lineage>
</organism>
<evidence type="ECO:0000259" key="2">
    <source>
        <dbReference type="Pfam" id="PF13456"/>
    </source>
</evidence>